<dbReference type="SMART" id="SM00419">
    <property type="entry name" value="HTH_CRP"/>
    <property type="match status" value="1"/>
</dbReference>
<evidence type="ECO:0000256" key="3">
    <source>
        <dbReference type="ARBA" id="ARBA00023163"/>
    </source>
</evidence>
<reference evidence="7" key="2">
    <citation type="journal article" date="2022" name="Front. Microbiol.">
        <title>Comparative Genomic Analysis Revealed Distinct Molecular Components and Organization of CO2-Concentrating Mechanism in Thermophilic Cyanobacteria.</title>
        <authorList>
            <person name="Tang J."/>
            <person name="Zhou H."/>
            <person name="Yao D."/>
            <person name="Riaz S."/>
            <person name="You D."/>
            <person name="Klepacz-Smolka A."/>
            <person name="Daroch M."/>
        </authorList>
    </citation>
    <scope>NUCLEOTIDE SEQUENCE [LARGE SCALE GENOMIC DNA]</scope>
    <source>
        <strain evidence="7">PCC 6715</strain>
    </source>
</reference>
<organism evidence="6 7">
    <name type="scientific">Parathermosynechococcus lividus PCC 6715</name>
    <dbReference type="NCBI Taxonomy" id="1917166"/>
    <lineage>
        <taxon>Bacteria</taxon>
        <taxon>Bacillati</taxon>
        <taxon>Cyanobacteriota</taxon>
        <taxon>Cyanophyceae</taxon>
        <taxon>Acaryochloridales</taxon>
        <taxon>Thermosynechococcaceae</taxon>
        <taxon>Parathermosynechococcus</taxon>
    </lineage>
</organism>
<protein>
    <submittedName>
        <fullName evidence="6">Transcriptional regulator</fullName>
    </submittedName>
</protein>
<dbReference type="InterPro" id="IPR036388">
    <property type="entry name" value="WH-like_DNA-bd_sf"/>
</dbReference>
<evidence type="ECO:0000256" key="1">
    <source>
        <dbReference type="ARBA" id="ARBA00023015"/>
    </source>
</evidence>
<dbReference type="InterPro" id="IPR014710">
    <property type="entry name" value="RmlC-like_jellyroll"/>
</dbReference>
<accession>A0A2D2PZR4</accession>
<keyword evidence="3" id="KW-0804">Transcription</keyword>
<dbReference type="InterPro" id="IPR018490">
    <property type="entry name" value="cNMP-bd_dom_sf"/>
</dbReference>
<dbReference type="InterPro" id="IPR012318">
    <property type="entry name" value="HTH_CRP"/>
</dbReference>
<evidence type="ECO:0000256" key="2">
    <source>
        <dbReference type="ARBA" id="ARBA00023125"/>
    </source>
</evidence>
<dbReference type="EMBL" id="CP018092">
    <property type="protein sequence ID" value="ATS17740.1"/>
    <property type="molecule type" value="Genomic_DNA"/>
</dbReference>
<sequence length="212" mass="23552">MANFLAAAPPRPEGLFRETATPSPSRLHSFGAGDVIWMEPERVWLVSKGVVLLNLLHPDGEEVVVGLATPSTAFGLPFSSLNAYHAKALSRVELMLFSLVEVESSPNLTQGLVRGLTRRLRQAEVLLAIASHRRIEERLRHLLLLLKAEIGQPHPLGSRYSVRLTHQQLATAIGTSRVTMTRLLGKLRAEHWLTYDRDRHIIITANSEPSPL</sequence>
<feature type="domain" description="HTH crp-type" evidence="5">
    <location>
        <begin position="133"/>
        <end position="206"/>
    </location>
</feature>
<gene>
    <name evidence="6" type="ORF">BRW62_02120</name>
</gene>
<name>A0A2D2PZR4_PARLV</name>
<reference evidence="6 7" key="1">
    <citation type="submission" date="2016-11" db="EMBL/GenBank/DDBJ databases">
        <title>Complete genome sequence of thermophilic cyanobacteria strain Synechococcus sp. PCC6715.</title>
        <authorList>
            <person name="Tang J."/>
            <person name="Daroch M."/>
            <person name="Liang Y."/>
            <person name="Jiang D."/>
            <person name="Shah M."/>
        </authorList>
    </citation>
    <scope>NUCLEOTIDE SEQUENCE [LARGE SCALE GENOMIC DNA]</scope>
    <source>
        <strain evidence="6 7">PCC 6715</strain>
    </source>
</reference>
<dbReference type="PROSITE" id="PS00042">
    <property type="entry name" value="HTH_CRP_1"/>
    <property type="match status" value="1"/>
</dbReference>
<evidence type="ECO:0000256" key="4">
    <source>
        <dbReference type="SAM" id="MobiDB-lite"/>
    </source>
</evidence>
<dbReference type="RefSeq" id="WP_099798073.1">
    <property type="nucleotide sequence ID" value="NZ_CP018092.1"/>
</dbReference>
<dbReference type="InterPro" id="IPR018335">
    <property type="entry name" value="Tscrpt_reg_HTH_Crp-type_CS"/>
</dbReference>
<dbReference type="Pfam" id="PF13545">
    <property type="entry name" value="HTH_Crp_2"/>
    <property type="match status" value="1"/>
</dbReference>
<keyword evidence="1" id="KW-0805">Transcription regulation</keyword>
<dbReference type="Gene3D" id="2.60.120.10">
    <property type="entry name" value="Jelly Rolls"/>
    <property type="match status" value="1"/>
</dbReference>
<dbReference type="Gene3D" id="1.10.10.10">
    <property type="entry name" value="Winged helix-like DNA-binding domain superfamily/Winged helix DNA-binding domain"/>
    <property type="match status" value="1"/>
</dbReference>
<feature type="region of interest" description="Disordered" evidence="4">
    <location>
        <begin position="1"/>
        <end position="21"/>
    </location>
</feature>
<dbReference type="InterPro" id="IPR036390">
    <property type="entry name" value="WH_DNA-bd_sf"/>
</dbReference>
<dbReference type="SUPFAM" id="SSF46785">
    <property type="entry name" value="Winged helix' DNA-binding domain"/>
    <property type="match status" value="1"/>
</dbReference>
<evidence type="ECO:0000259" key="5">
    <source>
        <dbReference type="PROSITE" id="PS51063"/>
    </source>
</evidence>
<dbReference type="GO" id="GO:0003677">
    <property type="term" value="F:DNA binding"/>
    <property type="evidence" value="ECO:0007669"/>
    <property type="project" value="UniProtKB-KW"/>
</dbReference>
<dbReference type="OrthoDB" id="5242211at2"/>
<dbReference type="GO" id="GO:0003700">
    <property type="term" value="F:DNA-binding transcription factor activity"/>
    <property type="evidence" value="ECO:0007669"/>
    <property type="project" value="InterPro"/>
</dbReference>
<keyword evidence="2" id="KW-0238">DNA-binding</keyword>
<evidence type="ECO:0000313" key="6">
    <source>
        <dbReference type="EMBL" id="ATS17740.1"/>
    </source>
</evidence>
<dbReference type="PROSITE" id="PS51063">
    <property type="entry name" value="HTH_CRP_2"/>
    <property type="match status" value="1"/>
</dbReference>
<dbReference type="SUPFAM" id="SSF51206">
    <property type="entry name" value="cAMP-binding domain-like"/>
    <property type="match status" value="1"/>
</dbReference>
<proteinExistence type="predicted"/>
<dbReference type="KEGG" id="slw:BRW62_02120"/>
<dbReference type="AlphaFoldDB" id="A0A2D2PZR4"/>
<keyword evidence="7" id="KW-1185">Reference proteome</keyword>
<evidence type="ECO:0000313" key="7">
    <source>
        <dbReference type="Proteomes" id="UP000231057"/>
    </source>
</evidence>
<dbReference type="Proteomes" id="UP000231057">
    <property type="component" value="Chromosome"/>
</dbReference>